<dbReference type="PRINTS" id="PR00091">
    <property type="entry name" value="NITROGNASEII"/>
</dbReference>
<dbReference type="InterPro" id="IPR027417">
    <property type="entry name" value="P-loop_NTPase"/>
</dbReference>
<keyword evidence="3" id="KW-1185">Reference proteome</keyword>
<dbReference type="SUPFAM" id="SSF52540">
    <property type="entry name" value="P-loop containing nucleoside triphosphate hydrolases"/>
    <property type="match status" value="1"/>
</dbReference>
<dbReference type="AlphaFoldDB" id="A0A3D8ITJ4"/>
<comment type="caution">
    <text evidence="2">The sequence shown here is derived from an EMBL/GenBank/DDBJ whole genome shotgun (WGS) entry which is preliminary data.</text>
</comment>
<dbReference type="RefSeq" id="WP_115570777.1">
    <property type="nucleotide sequence ID" value="NZ_NXLT01000002.1"/>
</dbReference>
<dbReference type="OrthoDB" id="9815116at2"/>
<dbReference type="InterPro" id="IPR025669">
    <property type="entry name" value="AAA_dom"/>
</dbReference>
<dbReference type="PANTHER" id="PTHR13696">
    <property type="entry name" value="P-LOOP CONTAINING NUCLEOSIDE TRIPHOSPHATE HYDROLASE"/>
    <property type="match status" value="1"/>
</dbReference>
<dbReference type="Pfam" id="PF13614">
    <property type="entry name" value="AAA_31"/>
    <property type="match status" value="1"/>
</dbReference>
<proteinExistence type="predicted"/>
<dbReference type="CDD" id="cd02042">
    <property type="entry name" value="ParAB_family"/>
    <property type="match status" value="1"/>
</dbReference>
<reference evidence="2 3" key="1">
    <citation type="submission" date="2018-04" db="EMBL/GenBank/DDBJ databases">
        <title>Novel Campyloabacter and Helicobacter Species and Strains.</title>
        <authorList>
            <person name="Mannion A.J."/>
            <person name="Shen Z."/>
            <person name="Fox J.G."/>
        </authorList>
    </citation>
    <scope>NUCLEOTIDE SEQUENCE [LARGE SCALE GENOMIC DNA]</scope>
    <source>
        <strain evidence="2 3">MIT 12-6600</strain>
    </source>
</reference>
<evidence type="ECO:0000313" key="3">
    <source>
        <dbReference type="Proteomes" id="UP000256514"/>
    </source>
</evidence>
<dbReference type="EMBL" id="NXLT01000002">
    <property type="protein sequence ID" value="RDU67974.1"/>
    <property type="molecule type" value="Genomic_DNA"/>
</dbReference>
<dbReference type="PANTHER" id="PTHR13696:SF52">
    <property type="entry name" value="PARA FAMILY PROTEIN CT_582"/>
    <property type="match status" value="1"/>
</dbReference>
<dbReference type="FunFam" id="3.40.50.300:FF:000285">
    <property type="entry name" value="Sporulation initiation inhibitor Soj"/>
    <property type="match status" value="1"/>
</dbReference>
<dbReference type="Gene3D" id="3.40.50.300">
    <property type="entry name" value="P-loop containing nucleotide triphosphate hydrolases"/>
    <property type="match status" value="1"/>
</dbReference>
<feature type="domain" description="AAA" evidence="1">
    <location>
        <begin position="3"/>
        <end position="179"/>
    </location>
</feature>
<sequence>MCEVITVANQKGGVGKTTTAVNLAASLAISEKRVLLIDCDPQGNATTTFNIRRTDIQTDIYQVLCGCNTLSDAIIDLQEIPFLSLVPSSIALAGFEKDFYNKKSGQMILRNKLEEIRHNYDFIIVDSPPALGALTVNALVASDSVIVPIQCEFYALEGLAQLLNTVKVIRDTSNPNLNIRGFLPTMYSSQHNLSRQVFDDLALHFQKHLFKSEEGEYIVVPRSVRLAESPSYGKPILLYDAKSSGSVAYQNLAELILEGA</sequence>
<accession>A0A3D8ITJ4</accession>
<evidence type="ECO:0000313" key="2">
    <source>
        <dbReference type="EMBL" id="RDU67974.1"/>
    </source>
</evidence>
<name>A0A3D8ITJ4_9HELI</name>
<dbReference type="Proteomes" id="UP000256514">
    <property type="component" value="Unassembled WGS sequence"/>
</dbReference>
<protein>
    <submittedName>
        <fullName evidence="2">Sporulation initiation inhibitor Soj</fullName>
    </submittedName>
</protein>
<gene>
    <name evidence="2" type="ORF">CQA54_03365</name>
</gene>
<organism evidence="2 3">
    <name type="scientific">Helicobacter equorum</name>
    <dbReference type="NCBI Taxonomy" id="361872"/>
    <lineage>
        <taxon>Bacteria</taxon>
        <taxon>Pseudomonadati</taxon>
        <taxon>Campylobacterota</taxon>
        <taxon>Epsilonproteobacteria</taxon>
        <taxon>Campylobacterales</taxon>
        <taxon>Helicobacteraceae</taxon>
        <taxon>Helicobacter</taxon>
    </lineage>
</organism>
<dbReference type="InterPro" id="IPR050678">
    <property type="entry name" value="DNA_Partitioning_ATPase"/>
</dbReference>
<evidence type="ECO:0000259" key="1">
    <source>
        <dbReference type="Pfam" id="PF13614"/>
    </source>
</evidence>